<evidence type="ECO:0000256" key="1">
    <source>
        <dbReference type="SAM" id="Coils"/>
    </source>
</evidence>
<dbReference type="EMBL" id="WJEE01000002">
    <property type="protein sequence ID" value="MRI65163.1"/>
    <property type="molecule type" value="Genomic_DNA"/>
</dbReference>
<dbReference type="Proteomes" id="UP000435187">
    <property type="component" value="Unassembled WGS sequence"/>
</dbReference>
<feature type="coiled-coil region" evidence="1">
    <location>
        <begin position="32"/>
        <end position="71"/>
    </location>
</feature>
<proteinExistence type="predicted"/>
<accession>A0A6N7QSY7</accession>
<evidence type="ECO:0008006" key="4">
    <source>
        <dbReference type="Google" id="ProtNLM"/>
    </source>
</evidence>
<name>A0A6N7QSY7_9BACI</name>
<reference evidence="2 3" key="1">
    <citation type="submission" date="2019-10" db="EMBL/GenBank/DDBJ databases">
        <title>Gracilibacillus salitolerans sp. nov., a moderate halophile isolated from a saline soil in northwest China.</title>
        <authorList>
            <person name="Gan L."/>
        </authorList>
    </citation>
    <scope>NUCLEOTIDE SEQUENCE [LARGE SCALE GENOMIC DNA]</scope>
    <source>
        <strain evidence="2 3">TP2-8</strain>
    </source>
</reference>
<comment type="caution">
    <text evidence="2">The sequence shown here is derived from an EMBL/GenBank/DDBJ whole genome shotgun (WGS) entry which is preliminary data.</text>
</comment>
<gene>
    <name evidence="2" type="ORF">GH885_02225</name>
</gene>
<evidence type="ECO:0000313" key="3">
    <source>
        <dbReference type="Proteomes" id="UP000435187"/>
    </source>
</evidence>
<sequence length="132" mass="15526">MAKLTFDVESKAYDEIEIGNKTYNVYYDDASIERYHKQAKKYEKQAKEFAKKDVENMTEEQQEKLKKESDQIAKEFIETFFGTGTFDEIFEACGKSSFNLIHVCNQLIDWMDSKTSLVNDKVSSKYKTKRKK</sequence>
<dbReference type="AlphaFoldDB" id="A0A6N7QSY7"/>
<keyword evidence="3" id="KW-1185">Reference proteome</keyword>
<dbReference type="RefSeq" id="WP_153834026.1">
    <property type="nucleotide sequence ID" value="NZ_JBHUMW010000107.1"/>
</dbReference>
<organism evidence="2 3">
    <name type="scientific">Gracilibacillus thailandensis</name>
    <dbReference type="NCBI Taxonomy" id="563735"/>
    <lineage>
        <taxon>Bacteria</taxon>
        <taxon>Bacillati</taxon>
        <taxon>Bacillota</taxon>
        <taxon>Bacilli</taxon>
        <taxon>Bacillales</taxon>
        <taxon>Bacillaceae</taxon>
        <taxon>Gracilibacillus</taxon>
    </lineage>
</organism>
<evidence type="ECO:0000313" key="2">
    <source>
        <dbReference type="EMBL" id="MRI65163.1"/>
    </source>
</evidence>
<protein>
    <recommendedName>
        <fullName evidence="4">Phage protein</fullName>
    </recommendedName>
</protein>
<keyword evidence="1" id="KW-0175">Coiled coil</keyword>